<evidence type="ECO:0008006" key="5">
    <source>
        <dbReference type="Google" id="ProtNLM"/>
    </source>
</evidence>
<dbReference type="AlphaFoldDB" id="A0A2G8JZY4"/>
<evidence type="ECO:0000313" key="3">
    <source>
        <dbReference type="EMBL" id="PIK41308.1"/>
    </source>
</evidence>
<dbReference type="InterPro" id="IPR010839">
    <property type="entry name" value="AtuA_N"/>
</dbReference>
<gene>
    <name evidence="3" type="ORF">BSL78_21838</name>
</gene>
<reference evidence="3 4" key="1">
    <citation type="journal article" date="2017" name="PLoS Biol.">
        <title>The sea cucumber genome provides insights into morphological evolution and visceral regeneration.</title>
        <authorList>
            <person name="Zhang X."/>
            <person name="Sun L."/>
            <person name="Yuan J."/>
            <person name="Sun Y."/>
            <person name="Gao Y."/>
            <person name="Zhang L."/>
            <person name="Li S."/>
            <person name="Dai H."/>
            <person name="Hamel J.F."/>
            <person name="Liu C."/>
            <person name="Yu Y."/>
            <person name="Liu S."/>
            <person name="Lin W."/>
            <person name="Guo K."/>
            <person name="Jin S."/>
            <person name="Xu P."/>
            <person name="Storey K.B."/>
            <person name="Huan P."/>
            <person name="Zhang T."/>
            <person name="Zhou Y."/>
            <person name="Zhang J."/>
            <person name="Lin C."/>
            <person name="Li X."/>
            <person name="Xing L."/>
            <person name="Huo D."/>
            <person name="Sun M."/>
            <person name="Wang L."/>
            <person name="Mercier A."/>
            <person name="Li F."/>
            <person name="Yang H."/>
            <person name="Xiang J."/>
        </authorList>
    </citation>
    <scope>NUCLEOTIDE SEQUENCE [LARGE SCALE GENOMIC DNA]</scope>
    <source>
        <strain evidence="3">Shaxun</strain>
        <tissue evidence="3">Muscle</tissue>
    </source>
</reference>
<keyword evidence="4" id="KW-1185">Reference proteome</keyword>
<dbReference type="Pfam" id="PF23544">
    <property type="entry name" value="AtuA_ferredoxin"/>
    <property type="match status" value="1"/>
</dbReference>
<dbReference type="Pfam" id="PF07287">
    <property type="entry name" value="AtuA"/>
    <property type="match status" value="1"/>
</dbReference>
<dbReference type="OrthoDB" id="10265871at2759"/>
<dbReference type="InterPro" id="IPR056362">
    <property type="entry name" value="AtuA-like_ferredoxin_dom"/>
</dbReference>
<dbReference type="PANTHER" id="PTHR47708">
    <property type="match status" value="1"/>
</dbReference>
<dbReference type="PANTHER" id="PTHR47708:SF2">
    <property type="entry name" value="SI:CH73-132F6.5"/>
    <property type="match status" value="1"/>
</dbReference>
<feature type="domain" description="Acyclic terpene utilisation N-terminal" evidence="1">
    <location>
        <begin position="44"/>
        <end position="445"/>
    </location>
</feature>
<dbReference type="EMBL" id="MRZV01001030">
    <property type="protein sequence ID" value="PIK41308.1"/>
    <property type="molecule type" value="Genomic_DNA"/>
</dbReference>
<proteinExistence type="predicted"/>
<comment type="caution">
    <text evidence="3">The sequence shown here is derived from an EMBL/GenBank/DDBJ whole genome shotgun (WGS) entry which is preliminary data.</text>
</comment>
<accession>A0A2G8JZY4</accession>
<sequence>MRSCYFHDRRTIFTTRSNNNFRLGLGLNSNSATNRSMFSVVSLAPQLVYQGKIDFLVFDYLAEITMSILAAAKRKSPDMGYATDFVQVTMGPLLNEIKRQGIRVVSNSGGVNPQACCEALQQVAKKAGVDLKIAVVTGDDLMRQMKDIAEQGITDIDSGRSFPRAVASMNAYLGATPISKALDMGADIVVTGRCVDSAVVLGPLMNKFKWGTDDYDRLAMGSLAGHLVECGAQATGGTFTDWHLVEGWDKIGFPIVECSSDGTFILSKPPKTGGLVTTATVAEQLIYEIGDPRRYLLPDVTCDFSNVSLSAAKDPTTQEDGVSVAGAKGLPPSSKYKVTATYLAGNKIVFMCVIGGPRAAEKGQKTAENILKRVRGMLKFLGMEDFSRTHVQMLGRSPCTDRTHAIIRLGSGSLISAEHPDKKGVGLLARELAPAGTGMAPGTTGPGGGRPKMWKFTWMESQRRFLCLRQTERWIPQSQPRTSQDSLETAHTFTVGQLAYTRSGDKANSANVGVIARHPSYLPYLKQALTEETVEAYFEHVLDKSSPSEKLVTRYELPGITALNFVLQKSLGGGGVASMRADPQGKCYGQMLLDFEIPNLPDLLSKTNSKSR</sequence>
<organism evidence="3 4">
    <name type="scientific">Stichopus japonicus</name>
    <name type="common">Sea cucumber</name>
    <dbReference type="NCBI Taxonomy" id="307972"/>
    <lineage>
        <taxon>Eukaryota</taxon>
        <taxon>Metazoa</taxon>
        <taxon>Echinodermata</taxon>
        <taxon>Eleutherozoa</taxon>
        <taxon>Echinozoa</taxon>
        <taxon>Holothuroidea</taxon>
        <taxon>Aspidochirotacea</taxon>
        <taxon>Aspidochirotida</taxon>
        <taxon>Stichopodidae</taxon>
        <taxon>Apostichopus</taxon>
    </lineage>
</organism>
<dbReference type="STRING" id="307972.A0A2G8JZY4"/>
<dbReference type="Proteomes" id="UP000230750">
    <property type="component" value="Unassembled WGS sequence"/>
</dbReference>
<evidence type="ECO:0000259" key="2">
    <source>
        <dbReference type="Pfam" id="PF23544"/>
    </source>
</evidence>
<name>A0A2G8JZY4_STIJA</name>
<evidence type="ECO:0000259" key="1">
    <source>
        <dbReference type="Pfam" id="PF07287"/>
    </source>
</evidence>
<feature type="domain" description="AtuA-like ferredoxin-fold" evidence="2">
    <location>
        <begin position="495"/>
        <end position="597"/>
    </location>
</feature>
<evidence type="ECO:0000313" key="4">
    <source>
        <dbReference type="Proteomes" id="UP000230750"/>
    </source>
</evidence>
<protein>
    <recommendedName>
        <fullName evidence="5">Terpene utilization protein AtuA</fullName>
    </recommendedName>
</protein>